<protein>
    <submittedName>
        <fullName evidence="1">Fur family transcriptional regulator</fullName>
    </submittedName>
</protein>
<accession>A0ABP6CWX9</accession>
<gene>
    <name evidence="1" type="ORF">GCM10010411_73000</name>
</gene>
<dbReference type="PANTHER" id="PTHR33202:SF7">
    <property type="entry name" value="FERRIC UPTAKE REGULATION PROTEIN"/>
    <property type="match status" value="1"/>
</dbReference>
<comment type="caution">
    <text evidence="1">The sequence shown here is derived from an EMBL/GenBank/DDBJ whole genome shotgun (WGS) entry which is preliminary data.</text>
</comment>
<proteinExistence type="predicted"/>
<dbReference type="EMBL" id="BAAATD010000012">
    <property type="protein sequence ID" value="GAA2625645.1"/>
    <property type="molecule type" value="Genomic_DNA"/>
</dbReference>
<keyword evidence="2" id="KW-1185">Reference proteome</keyword>
<reference evidence="2" key="1">
    <citation type="journal article" date="2019" name="Int. J. Syst. Evol. Microbiol.">
        <title>The Global Catalogue of Microorganisms (GCM) 10K type strain sequencing project: providing services to taxonomists for standard genome sequencing and annotation.</title>
        <authorList>
            <consortium name="The Broad Institute Genomics Platform"/>
            <consortium name="The Broad Institute Genome Sequencing Center for Infectious Disease"/>
            <person name="Wu L."/>
            <person name="Ma J."/>
        </authorList>
    </citation>
    <scope>NUCLEOTIDE SEQUENCE [LARGE SCALE GENOMIC DNA]</scope>
    <source>
        <strain evidence="2">JCM 6833</strain>
    </source>
</reference>
<evidence type="ECO:0000313" key="1">
    <source>
        <dbReference type="EMBL" id="GAA2625645.1"/>
    </source>
</evidence>
<dbReference type="CDD" id="cd07153">
    <property type="entry name" value="Fur_like"/>
    <property type="match status" value="1"/>
</dbReference>
<dbReference type="SUPFAM" id="SSF46785">
    <property type="entry name" value="Winged helix' DNA-binding domain"/>
    <property type="match status" value="1"/>
</dbReference>
<evidence type="ECO:0000313" key="2">
    <source>
        <dbReference type="Proteomes" id="UP001501509"/>
    </source>
</evidence>
<organism evidence="1 2">
    <name type="scientific">Actinomadura fulvescens</name>
    <dbReference type="NCBI Taxonomy" id="46160"/>
    <lineage>
        <taxon>Bacteria</taxon>
        <taxon>Bacillati</taxon>
        <taxon>Actinomycetota</taxon>
        <taxon>Actinomycetes</taxon>
        <taxon>Streptosporangiales</taxon>
        <taxon>Thermomonosporaceae</taxon>
        <taxon>Actinomadura</taxon>
    </lineage>
</organism>
<dbReference type="Proteomes" id="UP001501509">
    <property type="component" value="Unassembled WGS sequence"/>
</dbReference>
<sequence length="129" mass="14322">MEDHARDLLARGITVTPRRLQVLAALARQSGPRSANELHVDLRTHGTRVGLTTVYRTLAVLSRTDLVHAMELDGETVYLRCGERRHAHLVCRACGFVLHADVARLDTPETFRVEEVYGTCGSCLQESQG</sequence>
<name>A0ABP6CWX9_9ACTN</name>
<dbReference type="InterPro" id="IPR002481">
    <property type="entry name" value="FUR"/>
</dbReference>
<dbReference type="PANTHER" id="PTHR33202">
    <property type="entry name" value="ZINC UPTAKE REGULATION PROTEIN"/>
    <property type="match status" value="1"/>
</dbReference>
<dbReference type="Gene3D" id="1.10.10.10">
    <property type="entry name" value="Winged helix-like DNA-binding domain superfamily/Winged helix DNA-binding domain"/>
    <property type="match status" value="1"/>
</dbReference>
<dbReference type="InterPro" id="IPR036388">
    <property type="entry name" value="WH-like_DNA-bd_sf"/>
</dbReference>
<dbReference type="RefSeq" id="WP_344547055.1">
    <property type="nucleotide sequence ID" value="NZ_BAAATD010000012.1"/>
</dbReference>
<dbReference type="Pfam" id="PF01475">
    <property type="entry name" value="FUR"/>
    <property type="match status" value="1"/>
</dbReference>
<dbReference type="InterPro" id="IPR036390">
    <property type="entry name" value="WH_DNA-bd_sf"/>
</dbReference>